<keyword evidence="7" id="KW-0548">Nucleotidyltransferase</keyword>
<proteinExistence type="predicted"/>
<dbReference type="InterPro" id="IPR012337">
    <property type="entry name" value="RNaseH-like_sf"/>
</dbReference>
<evidence type="ECO:0000313" key="7">
    <source>
        <dbReference type="EMBL" id="TAA74574.1"/>
    </source>
</evidence>
<keyword evidence="8" id="KW-1185">Reference proteome</keyword>
<dbReference type="FunFam" id="3.30.420.10:FF:000045">
    <property type="entry name" value="3'-5' exonuclease DinG"/>
    <property type="match status" value="1"/>
</dbReference>
<dbReference type="SMART" id="SM00479">
    <property type="entry name" value="EXOIII"/>
    <property type="match status" value="1"/>
</dbReference>
<dbReference type="AlphaFoldDB" id="A0A521G0L3"/>
<evidence type="ECO:0000313" key="8">
    <source>
        <dbReference type="Proteomes" id="UP000316238"/>
    </source>
</evidence>
<evidence type="ECO:0000256" key="1">
    <source>
        <dbReference type="ARBA" id="ARBA00022722"/>
    </source>
</evidence>
<dbReference type="NCBIfam" id="TIGR00573">
    <property type="entry name" value="dnaq"/>
    <property type="match status" value="1"/>
</dbReference>
<evidence type="ECO:0000256" key="2">
    <source>
        <dbReference type="ARBA" id="ARBA00022801"/>
    </source>
</evidence>
<comment type="subunit">
    <text evidence="5">DNA polymerase III contains a core (composed of alpha, epsilon and theta chains) that associates with a tau subunit. This core dimerizes to form the POLIII' complex. PolIII' associates with the gamma complex (composed of gamma, delta, delta', psi and chi chains) and with the beta chain to form the complete DNA polymerase III complex.</text>
</comment>
<dbReference type="GO" id="GO:0008408">
    <property type="term" value="F:3'-5' exonuclease activity"/>
    <property type="evidence" value="ECO:0007669"/>
    <property type="project" value="TreeGrafter"/>
</dbReference>
<feature type="domain" description="Exonuclease" evidence="6">
    <location>
        <begin position="40"/>
        <end position="218"/>
    </location>
</feature>
<comment type="function">
    <text evidence="4">DNA polymerase III is a complex, multichain enzyme responsible for most of the replicative synthesis in bacteria. The epsilon subunit contain the editing function and is a proofreading 3'-5' exonuclease.</text>
</comment>
<dbReference type="GO" id="GO:0003677">
    <property type="term" value="F:DNA binding"/>
    <property type="evidence" value="ECO:0007669"/>
    <property type="project" value="InterPro"/>
</dbReference>
<dbReference type="Pfam" id="PF00929">
    <property type="entry name" value="RNase_T"/>
    <property type="match status" value="1"/>
</dbReference>
<dbReference type="InterPro" id="IPR006054">
    <property type="entry name" value="DnaQ"/>
</dbReference>
<name>A0A521G0L3_9BACT</name>
<dbReference type="PANTHER" id="PTHR30231">
    <property type="entry name" value="DNA POLYMERASE III SUBUNIT EPSILON"/>
    <property type="match status" value="1"/>
</dbReference>
<keyword evidence="7" id="KW-0808">Transferase</keyword>
<comment type="caution">
    <text evidence="7">The sequence shown here is derived from an EMBL/GenBank/DDBJ whole genome shotgun (WGS) entry which is preliminary data.</text>
</comment>
<dbReference type="InterPro" id="IPR013520">
    <property type="entry name" value="Ribonucl_H"/>
</dbReference>
<evidence type="ECO:0000256" key="5">
    <source>
        <dbReference type="ARBA" id="ARBA00026073"/>
    </source>
</evidence>
<evidence type="ECO:0000256" key="4">
    <source>
        <dbReference type="ARBA" id="ARBA00025483"/>
    </source>
</evidence>
<dbReference type="EMBL" id="NQJD01000022">
    <property type="protein sequence ID" value="TAA74574.1"/>
    <property type="molecule type" value="Genomic_DNA"/>
</dbReference>
<dbReference type="Proteomes" id="UP000316238">
    <property type="component" value="Unassembled WGS sequence"/>
</dbReference>
<dbReference type="GO" id="GO:0005829">
    <property type="term" value="C:cytosol"/>
    <property type="evidence" value="ECO:0007669"/>
    <property type="project" value="TreeGrafter"/>
</dbReference>
<keyword evidence="2" id="KW-0378">Hydrolase</keyword>
<protein>
    <submittedName>
        <fullName evidence="7">DNA polymerase-3 subunit epsilon</fullName>
        <ecNumber evidence="7">2.7.7.7</ecNumber>
    </submittedName>
</protein>
<evidence type="ECO:0000256" key="3">
    <source>
        <dbReference type="ARBA" id="ARBA00022839"/>
    </source>
</evidence>
<accession>A0A521G0L3</accession>
<dbReference type="EC" id="2.7.7.7" evidence="7"/>
<organism evidence="7 8">
    <name type="scientific">Candidatus Electronema aureum</name>
    <dbReference type="NCBI Taxonomy" id="2005002"/>
    <lineage>
        <taxon>Bacteria</taxon>
        <taxon>Pseudomonadati</taxon>
        <taxon>Thermodesulfobacteriota</taxon>
        <taxon>Desulfobulbia</taxon>
        <taxon>Desulfobulbales</taxon>
        <taxon>Desulfobulbaceae</taxon>
        <taxon>Candidatus Electronema</taxon>
    </lineage>
</organism>
<dbReference type="InterPro" id="IPR036397">
    <property type="entry name" value="RNaseH_sf"/>
</dbReference>
<dbReference type="GO" id="GO:0003887">
    <property type="term" value="F:DNA-directed DNA polymerase activity"/>
    <property type="evidence" value="ECO:0007669"/>
    <property type="project" value="UniProtKB-EC"/>
</dbReference>
<dbReference type="GO" id="GO:0006260">
    <property type="term" value="P:DNA replication"/>
    <property type="evidence" value="ECO:0007669"/>
    <property type="project" value="InterPro"/>
</dbReference>
<keyword evidence="1" id="KW-0540">Nuclease</keyword>
<reference evidence="7" key="1">
    <citation type="submission" date="2017-07" db="EMBL/GenBank/DDBJ databases">
        <title>The cable genome - Insights into the physiology and evolution of filamentous bacteria capable of sulfide oxidation via long distance electron transfer.</title>
        <authorList>
            <person name="Thorup C."/>
            <person name="Bjerg J.T."/>
            <person name="Schreiber L."/>
            <person name="Nielsen L.P."/>
            <person name="Kjeldsen K.U."/>
            <person name="Boesen T."/>
            <person name="Boggild A."/>
            <person name="Meysman F."/>
            <person name="Geelhoed J."/>
            <person name="Schramm A."/>
        </authorList>
    </citation>
    <scope>NUCLEOTIDE SEQUENCE [LARGE SCALE GENOMIC DNA]</scope>
    <source>
        <strain evidence="7">GS</strain>
    </source>
</reference>
<dbReference type="CDD" id="cd06127">
    <property type="entry name" value="DEDDh"/>
    <property type="match status" value="1"/>
</dbReference>
<dbReference type="SUPFAM" id="SSF53098">
    <property type="entry name" value="Ribonuclease H-like"/>
    <property type="match status" value="1"/>
</dbReference>
<evidence type="ECO:0000259" key="6">
    <source>
        <dbReference type="SMART" id="SM00479"/>
    </source>
</evidence>
<dbReference type="PANTHER" id="PTHR30231:SF4">
    <property type="entry name" value="PROTEIN NEN2"/>
    <property type="match status" value="1"/>
</dbReference>
<keyword evidence="3" id="KW-0269">Exonuclease</keyword>
<sequence>MSLLSYLRELLEQRQPHPLLVENRRRFAQFDQNKPLTDYSFVVLDTELTGLSYKDEIISIGAVKISNMQLELGNVFHTLVRPLNLKHNQATFIHQITPDQLRAARPIRDVLPEFVEFCGDALLIGHFLEIDMGYLNRATKKVLGGTLANPTIDTLRLVKAYKETSYVCDYGYCDQSLPCNLNEIAEEFKLPRFKAHSALEDALQCAYLFLFLAKKLNNGQVQTLRQLHNVGQPLLLRQN</sequence>
<gene>
    <name evidence="7" type="ORF">CDV28_12211</name>
</gene>
<dbReference type="Gene3D" id="3.30.420.10">
    <property type="entry name" value="Ribonuclease H-like superfamily/Ribonuclease H"/>
    <property type="match status" value="1"/>
</dbReference>